<evidence type="ECO:0000313" key="3">
    <source>
        <dbReference type="Proteomes" id="UP000499080"/>
    </source>
</evidence>
<sequence>MTSNISTRNKFKCPTFGSPEDISQINLPTYEDMLRCCFFERLNLVPKTRNKEPSFSRIAENIATKIESVWAKANTAIPIVTHSRVLQMIHTYHGKYTNFKKSYKRGNTSKAFQTKIKAF</sequence>
<organism evidence="2 3">
    <name type="scientific">Araneus ventricosus</name>
    <name type="common">Orbweaver spider</name>
    <name type="synonym">Epeira ventricosa</name>
    <dbReference type="NCBI Taxonomy" id="182803"/>
    <lineage>
        <taxon>Eukaryota</taxon>
        <taxon>Metazoa</taxon>
        <taxon>Ecdysozoa</taxon>
        <taxon>Arthropoda</taxon>
        <taxon>Chelicerata</taxon>
        <taxon>Arachnida</taxon>
        <taxon>Araneae</taxon>
        <taxon>Araneomorphae</taxon>
        <taxon>Entelegynae</taxon>
        <taxon>Araneoidea</taxon>
        <taxon>Araneidae</taxon>
        <taxon>Araneus</taxon>
    </lineage>
</organism>
<dbReference type="OrthoDB" id="7464755at2759"/>
<name>A0A4Y2HPV2_ARAVE</name>
<protein>
    <submittedName>
        <fullName evidence="2">Uncharacterized protein</fullName>
    </submittedName>
</protein>
<dbReference type="Proteomes" id="UP000499080">
    <property type="component" value="Unassembled WGS sequence"/>
</dbReference>
<accession>A0A4Y2HPV2</accession>
<gene>
    <name evidence="2" type="ORF">AVEN_216965_1</name>
    <name evidence="1" type="ORF">AVEN_239569_1</name>
</gene>
<evidence type="ECO:0000313" key="2">
    <source>
        <dbReference type="EMBL" id="GBM67434.1"/>
    </source>
</evidence>
<comment type="caution">
    <text evidence="2">The sequence shown here is derived from an EMBL/GenBank/DDBJ whole genome shotgun (WGS) entry which is preliminary data.</text>
</comment>
<evidence type="ECO:0000313" key="1">
    <source>
        <dbReference type="EMBL" id="GBM67378.1"/>
    </source>
</evidence>
<keyword evidence="3" id="KW-1185">Reference proteome</keyword>
<proteinExistence type="predicted"/>
<reference evidence="2 3" key="1">
    <citation type="journal article" date="2019" name="Sci. Rep.">
        <title>Orb-weaving spider Araneus ventricosus genome elucidates the spidroin gene catalogue.</title>
        <authorList>
            <person name="Kono N."/>
            <person name="Nakamura H."/>
            <person name="Ohtoshi R."/>
            <person name="Moran D.A.P."/>
            <person name="Shinohara A."/>
            <person name="Yoshida Y."/>
            <person name="Fujiwara M."/>
            <person name="Mori M."/>
            <person name="Tomita M."/>
            <person name="Arakawa K."/>
        </authorList>
    </citation>
    <scope>NUCLEOTIDE SEQUENCE [LARGE SCALE GENOMIC DNA]</scope>
</reference>
<dbReference type="EMBL" id="BGPR01103744">
    <property type="protein sequence ID" value="GBM67378.1"/>
    <property type="molecule type" value="Genomic_DNA"/>
</dbReference>
<dbReference type="AlphaFoldDB" id="A0A4Y2HPV2"/>
<dbReference type="EMBL" id="BGPR01103761">
    <property type="protein sequence ID" value="GBM67434.1"/>
    <property type="molecule type" value="Genomic_DNA"/>
</dbReference>